<dbReference type="PANTHER" id="PTHR11439">
    <property type="entry name" value="GAG-POL-RELATED RETROTRANSPOSON"/>
    <property type="match status" value="1"/>
</dbReference>
<reference evidence="1" key="1">
    <citation type="submission" date="2020-06" db="EMBL/GenBank/DDBJ databases">
        <authorList>
            <person name="Li T."/>
            <person name="Hu X."/>
            <person name="Zhang T."/>
            <person name="Song X."/>
            <person name="Zhang H."/>
            <person name="Dai N."/>
            <person name="Sheng W."/>
            <person name="Hou X."/>
            <person name="Wei L."/>
        </authorList>
    </citation>
    <scope>NUCLEOTIDE SEQUENCE</scope>
    <source>
        <strain evidence="1">K16</strain>
        <tissue evidence="1">Leaf</tissue>
    </source>
</reference>
<accession>A0AAE1WBH9</accession>
<name>A0AAE1WBH9_9LAMI</name>
<organism evidence="1 2">
    <name type="scientific">Sesamum angolense</name>
    <dbReference type="NCBI Taxonomy" id="2727404"/>
    <lineage>
        <taxon>Eukaryota</taxon>
        <taxon>Viridiplantae</taxon>
        <taxon>Streptophyta</taxon>
        <taxon>Embryophyta</taxon>
        <taxon>Tracheophyta</taxon>
        <taxon>Spermatophyta</taxon>
        <taxon>Magnoliopsida</taxon>
        <taxon>eudicotyledons</taxon>
        <taxon>Gunneridae</taxon>
        <taxon>Pentapetalae</taxon>
        <taxon>asterids</taxon>
        <taxon>lamiids</taxon>
        <taxon>Lamiales</taxon>
        <taxon>Pedaliaceae</taxon>
        <taxon>Sesamum</taxon>
    </lineage>
</organism>
<dbReference type="CDD" id="cd09272">
    <property type="entry name" value="RNase_HI_RT_Ty1"/>
    <property type="match status" value="1"/>
</dbReference>
<dbReference type="Proteomes" id="UP001289374">
    <property type="component" value="Unassembled WGS sequence"/>
</dbReference>
<comment type="caution">
    <text evidence="1">The sequence shown here is derived from an EMBL/GenBank/DDBJ whole genome shotgun (WGS) entry which is preliminary data.</text>
</comment>
<gene>
    <name evidence="1" type="ORF">Sango_2091400</name>
</gene>
<dbReference type="PANTHER" id="PTHR11439:SF465">
    <property type="entry name" value="REVERSE TRANSCRIPTASE TY1_COPIA-TYPE DOMAIN-CONTAINING PROTEIN"/>
    <property type="match status" value="1"/>
</dbReference>
<protein>
    <recommendedName>
        <fullName evidence="3">Copia protein</fullName>
    </recommendedName>
</protein>
<evidence type="ECO:0000313" key="1">
    <source>
        <dbReference type="EMBL" id="KAK4390281.1"/>
    </source>
</evidence>
<evidence type="ECO:0008006" key="3">
    <source>
        <dbReference type="Google" id="ProtNLM"/>
    </source>
</evidence>
<sequence length="316" mass="35833">MVMQAKGSNFRSLGNATGFQKKKIAAEKVAQFLALWQGWTPKRNVLRFTGYPDWYMGDIESALKLRTAMNSLKAMMYHQDKSEDSKDLFMDSSKHHDNEISVLIARSSEEEIKGVKCHLDRLFTIKDLGTAKYFLAWKLQDQTKALSVLKLKGSLSLTAYRDADWAACVDSRRSLTIYYIFLSSALISWKIKKQNTFPCSTAEAEYRSMGTTACELTWIFNLVQDLQVHIPTPIPFLCDHQAALHIIANSVFHEHTKHLEIDCHLVRDKYKTGFLAPSHVSSKAQLADVFTKLLTGPTFLSLIFKLGLVNLFPNST</sequence>
<proteinExistence type="predicted"/>
<reference evidence="1" key="2">
    <citation type="journal article" date="2024" name="Plant">
        <title>Genomic evolution and insights into agronomic trait innovations of Sesamum species.</title>
        <authorList>
            <person name="Miao H."/>
            <person name="Wang L."/>
            <person name="Qu L."/>
            <person name="Liu H."/>
            <person name="Sun Y."/>
            <person name="Le M."/>
            <person name="Wang Q."/>
            <person name="Wei S."/>
            <person name="Zheng Y."/>
            <person name="Lin W."/>
            <person name="Duan Y."/>
            <person name="Cao H."/>
            <person name="Xiong S."/>
            <person name="Wang X."/>
            <person name="Wei L."/>
            <person name="Li C."/>
            <person name="Ma Q."/>
            <person name="Ju M."/>
            <person name="Zhao R."/>
            <person name="Li G."/>
            <person name="Mu C."/>
            <person name="Tian Q."/>
            <person name="Mei H."/>
            <person name="Zhang T."/>
            <person name="Gao T."/>
            <person name="Zhang H."/>
        </authorList>
    </citation>
    <scope>NUCLEOTIDE SEQUENCE</scope>
    <source>
        <strain evidence="1">K16</strain>
    </source>
</reference>
<keyword evidence="2" id="KW-1185">Reference proteome</keyword>
<evidence type="ECO:0000313" key="2">
    <source>
        <dbReference type="Proteomes" id="UP001289374"/>
    </source>
</evidence>
<dbReference type="AlphaFoldDB" id="A0AAE1WBH9"/>
<dbReference type="EMBL" id="JACGWL010000012">
    <property type="protein sequence ID" value="KAK4390281.1"/>
    <property type="molecule type" value="Genomic_DNA"/>
</dbReference>